<evidence type="ECO:0000256" key="4">
    <source>
        <dbReference type="ARBA" id="ARBA00022538"/>
    </source>
</evidence>
<dbReference type="GO" id="GO:0015252">
    <property type="term" value="F:proton channel activity"/>
    <property type="evidence" value="ECO:0007669"/>
    <property type="project" value="InterPro"/>
</dbReference>
<evidence type="ECO:0000256" key="5">
    <source>
        <dbReference type="ARBA" id="ARBA00022692"/>
    </source>
</evidence>
<accession>A0A4Z0S4J2</accession>
<evidence type="ECO:0000256" key="9">
    <source>
        <dbReference type="ARBA" id="ARBA00023065"/>
    </source>
</evidence>
<feature type="transmembrane region" description="Helical" evidence="14">
    <location>
        <begin position="65"/>
        <end position="84"/>
    </location>
</feature>
<evidence type="ECO:0008006" key="17">
    <source>
        <dbReference type="Google" id="ProtNLM"/>
    </source>
</evidence>
<keyword evidence="11" id="KW-0407">Ion channel</keyword>
<proteinExistence type="inferred from homology"/>
<keyword evidence="4" id="KW-0633">Potassium transport</keyword>
<evidence type="ECO:0000256" key="11">
    <source>
        <dbReference type="ARBA" id="ARBA00023303"/>
    </source>
</evidence>
<dbReference type="InterPro" id="IPR010617">
    <property type="entry name" value="TMEM175-like"/>
</dbReference>
<evidence type="ECO:0000313" key="15">
    <source>
        <dbReference type="EMBL" id="TGE73622.1"/>
    </source>
</evidence>
<evidence type="ECO:0000256" key="7">
    <source>
        <dbReference type="ARBA" id="ARBA00022958"/>
    </source>
</evidence>
<keyword evidence="7" id="KW-0630">Potassium</keyword>
<evidence type="ECO:0000256" key="6">
    <source>
        <dbReference type="ARBA" id="ARBA00022826"/>
    </source>
</evidence>
<evidence type="ECO:0000313" key="16">
    <source>
        <dbReference type="Proteomes" id="UP000297646"/>
    </source>
</evidence>
<gene>
    <name evidence="15" type="ORF">C6P11_04470</name>
</gene>
<keyword evidence="8 14" id="KW-1133">Transmembrane helix</keyword>
<dbReference type="GO" id="GO:0016020">
    <property type="term" value="C:membrane"/>
    <property type="evidence" value="ECO:0007669"/>
    <property type="project" value="UniProtKB-SubCell"/>
</dbReference>
<dbReference type="EMBL" id="PVSN01000026">
    <property type="protein sequence ID" value="TGE73622.1"/>
    <property type="molecule type" value="Genomic_DNA"/>
</dbReference>
<keyword evidence="3" id="KW-0813">Transport</keyword>
<feature type="transmembrane region" description="Helical" evidence="14">
    <location>
        <begin position="129"/>
        <end position="153"/>
    </location>
</feature>
<feature type="region of interest" description="Disordered" evidence="13">
    <location>
        <begin position="277"/>
        <end position="321"/>
    </location>
</feature>
<organism evidence="15 16">
    <name type="scientific">Weissella confusa</name>
    <name type="common">Lactobacillus confusus</name>
    <dbReference type="NCBI Taxonomy" id="1583"/>
    <lineage>
        <taxon>Bacteria</taxon>
        <taxon>Bacillati</taxon>
        <taxon>Bacillota</taxon>
        <taxon>Bacilli</taxon>
        <taxon>Lactobacillales</taxon>
        <taxon>Lactobacillaceae</taxon>
        <taxon>Weissella</taxon>
    </lineage>
</organism>
<evidence type="ECO:0000256" key="10">
    <source>
        <dbReference type="ARBA" id="ARBA00023136"/>
    </source>
</evidence>
<keyword evidence="5 14" id="KW-0812">Transmembrane</keyword>
<feature type="transmembrane region" description="Helical" evidence="14">
    <location>
        <begin position="30"/>
        <end position="53"/>
    </location>
</feature>
<name>A0A4Z0S4J2_WEICO</name>
<comment type="similarity">
    <text evidence="2">Belongs to the TMEM175 family.</text>
</comment>
<evidence type="ECO:0000256" key="14">
    <source>
        <dbReference type="SAM" id="Phobius"/>
    </source>
</evidence>
<keyword evidence="9" id="KW-0406">Ion transport</keyword>
<dbReference type="Proteomes" id="UP000297646">
    <property type="component" value="Unassembled WGS sequence"/>
</dbReference>
<feature type="transmembrane region" description="Helical" evidence="14">
    <location>
        <begin position="173"/>
        <end position="196"/>
    </location>
</feature>
<keyword evidence="6" id="KW-0631">Potassium channel</keyword>
<evidence type="ECO:0000256" key="12">
    <source>
        <dbReference type="ARBA" id="ARBA00034430"/>
    </source>
</evidence>
<dbReference type="RefSeq" id="WP_135518899.1">
    <property type="nucleotide sequence ID" value="NZ_PVSN01000026.1"/>
</dbReference>
<comment type="catalytic activity">
    <reaction evidence="12">
        <text>K(+)(in) = K(+)(out)</text>
        <dbReference type="Rhea" id="RHEA:29463"/>
        <dbReference type="ChEBI" id="CHEBI:29103"/>
    </reaction>
</comment>
<protein>
    <recommendedName>
        <fullName evidence="17">DUF1211 domain-containing protein</fullName>
    </recommendedName>
</protein>
<evidence type="ECO:0000256" key="2">
    <source>
        <dbReference type="ARBA" id="ARBA00006920"/>
    </source>
</evidence>
<comment type="subcellular location">
    <subcellularLocation>
        <location evidence="1">Membrane</location>
        <topology evidence="1">Multi-pass membrane protein</topology>
    </subcellularLocation>
</comment>
<evidence type="ECO:0000256" key="13">
    <source>
        <dbReference type="SAM" id="MobiDB-lite"/>
    </source>
</evidence>
<reference evidence="15 16" key="1">
    <citation type="submission" date="2018-03" db="EMBL/GenBank/DDBJ databases">
        <title>Genome sequencing of Weissella confusa isolates.</title>
        <authorList>
            <person name="Kajala I."/>
            <person name="Baruah R."/>
            <person name="Bergsveinson J."/>
            <person name="Juvonen R."/>
            <person name="Ziola B."/>
        </authorList>
    </citation>
    <scope>NUCLEOTIDE SEQUENCE [LARGE SCALE GENOMIC DNA]</scope>
    <source>
        <strain evidence="15 16">VTT E-062653</strain>
    </source>
</reference>
<dbReference type="GO" id="GO:0005267">
    <property type="term" value="F:potassium channel activity"/>
    <property type="evidence" value="ECO:0007669"/>
    <property type="project" value="UniProtKB-KW"/>
</dbReference>
<evidence type="ECO:0000256" key="3">
    <source>
        <dbReference type="ARBA" id="ARBA00022448"/>
    </source>
</evidence>
<dbReference type="Pfam" id="PF06736">
    <property type="entry name" value="TMEM175"/>
    <property type="match status" value="1"/>
</dbReference>
<comment type="caution">
    <text evidence="15">The sequence shown here is derived from an EMBL/GenBank/DDBJ whole genome shotgun (WGS) entry which is preliminary data.</text>
</comment>
<feature type="transmembrane region" description="Helical" evidence="14">
    <location>
        <begin position="96"/>
        <end position="117"/>
    </location>
</feature>
<dbReference type="AlphaFoldDB" id="A0A4Z0S4J2"/>
<keyword evidence="10 14" id="KW-0472">Membrane</keyword>
<evidence type="ECO:0000256" key="8">
    <source>
        <dbReference type="ARBA" id="ARBA00022989"/>
    </source>
</evidence>
<feature type="compositionally biased region" description="Basic and acidic residues" evidence="13">
    <location>
        <begin position="277"/>
        <end position="298"/>
    </location>
</feature>
<sequence>MTEKFDLKKAEQAKLQLSDRYYAKPTINRLNGLIDAVLAIVATIMVLALKLPIKGAHDWTTIQPVLIGIAIFVVSFIVVVNQYVTNMRMFNLIHKINPVGMLLVFSWLAVLALLPFFTRWMFEDWHNRYAVLGYGIIYVLASVLQQALLLNLVKTNFNPDEMTEAGNNSLAQLYHFAFNTQARLTGISAIVLLIVATIWPTWGFWLFILVPIVSFVQTLFEGELKDRINDQAARWRPEEQARVQDMLNADDESISEKSMDMQEKVLQRLFWRRLSPEKRADAQKRFDDWREEQRREQAEEQAQEATEQARERARKEAHRRS</sequence>
<evidence type="ECO:0000256" key="1">
    <source>
        <dbReference type="ARBA" id="ARBA00004141"/>
    </source>
</evidence>